<keyword evidence="1" id="KW-0472">Membrane</keyword>
<evidence type="ECO:0000256" key="1">
    <source>
        <dbReference type="SAM" id="Phobius"/>
    </source>
</evidence>
<evidence type="ECO:0000313" key="2">
    <source>
        <dbReference type="EMBL" id="MBD8022491.1"/>
    </source>
</evidence>
<feature type="transmembrane region" description="Helical" evidence="1">
    <location>
        <begin position="61"/>
        <end position="84"/>
    </location>
</feature>
<proteinExistence type="predicted"/>
<dbReference type="RefSeq" id="WP_191763977.1">
    <property type="nucleotide sequence ID" value="NZ_JACSPM010000001.1"/>
</dbReference>
<name>A0ABR8X0Y6_9MICO</name>
<organism evidence="2 3">
    <name type="scientific">Microbacterium gallinarum</name>
    <dbReference type="NCBI Taxonomy" id="2762209"/>
    <lineage>
        <taxon>Bacteria</taxon>
        <taxon>Bacillati</taxon>
        <taxon>Actinomycetota</taxon>
        <taxon>Actinomycetes</taxon>
        <taxon>Micrococcales</taxon>
        <taxon>Microbacteriaceae</taxon>
        <taxon>Microbacterium</taxon>
    </lineage>
</organism>
<feature type="transmembrane region" description="Helical" evidence="1">
    <location>
        <begin position="34"/>
        <end position="55"/>
    </location>
</feature>
<feature type="transmembrane region" description="Helical" evidence="1">
    <location>
        <begin position="96"/>
        <end position="119"/>
    </location>
</feature>
<sequence>MTTIAHSPTTAAQSDDDAAHGARRRGLGFWITRYLPAEIVGTAAMLIAGLGVTIWTGNPAVIALAGLLGETLGFYAVLAITIYIEQAPVSRNRRVAVGRTMMLLVAEFGLAEILDTLLIRPALLMAGVWLLADPLWGLLAGKVIADIVFYAIAAGAFTVTARTGLRDGSRAEEQVS</sequence>
<keyword evidence="3" id="KW-1185">Reference proteome</keyword>
<keyword evidence="1" id="KW-0812">Transmembrane</keyword>
<protein>
    <submittedName>
        <fullName evidence="2">Uncharacterized protein</fullName>
    </submittedName>
</protein>
<dbReference type="Proteomes" id="UP000602532">
    <property type="component" value="Unassembled WGS sequence"/>
</dbReference>
<accession>A0ABR8X0Y6</accession>
<comment type="caution">
    <text evidence="2">The sequence shown here is derived from an EMBL/GenBank/DDBJ whole genome shotgun (WGS) entry which is preliminary data.</text>
</comment>
<keyword evidence="1" id="KW-1133">Transmembrane helix</keyword>
<gene>
    <name evidence="2" type="ORF">H9622_02665</name>
</gene>
<evidence type="ECO:0000313" key="3">
    <source>
        <dbReference type="Proteomes" id="UP000602532"/>
    </source>
</evidence>
<feature type="transmembrane region" description="Helical" evidence="1">
    <location>
        <begin position="139"/>
        <end position="160"/>
    </location>
</feature>
<dbReference type="EMBL" id="JACSPM010000001">
    <property type="protein sequence ID" value="MBD8022491.1"/>
    <property type="molecule type" value="Genomic_DNA"/>
</dbReference>
<reference evidence="2 3" key="1">
    <citation type="submission" date="2020-08" db="EMBL/GenBank/DDBJ databases">
        <title>A Genomic Blueprint of the Chicken Gut Microbiome.</title>
        <authorList>
            <person name="Gilroy R."/>
            <person name="Ravi A."/>
            <person name="Getino M."/>
            <person name="Pursley I."/>
            <person name="Horton D.L."/>
            <person name="Alikhan N.-F."/>
            <person name="Baker D."/>
            <person name="Gharbi K."/>
            <person name="Hall N."/>
            <person name="Watson M."/>
            <person name="Adriaenssens E.M."/>
            <person name="Foster-Nyarko E."/>
            <person name="Jarju S."/>
            <person name="Secka A."/>
            <person name="Antonio M."/>
            <person name="Oren A."/>
            <person name="Chaudhuri R."/>
            <person name="La Ragione R.M."/>
            <person name="Hildebrand F."/>
            <person name="Pallen M.J."/>
        </authorList>
    </citation>
    <scope>NUCLEOTIDE SEQUENCE [LARGE SCALE GENOMIC DNA]</scope>
    <source>
        <strain evidence="2 3">Sa1CUA4</strain>
    </source>
</reference>